<evidence type="ECO:0000313" key="2">
    <source>
        <dbReference type="EMBL" id="CAF4128233.1"/>
    </source>
</evidence>
<evidence type="ECO:0000313" key="3">
    <source>
        <dbReference type="EMBL" id="CAF4242849.1"/>
    </source>
</evidence>
<evidence type="ECO:0000256" key="1">
    <source>
        <dbReference type="SAM" id="MobiDB-lite"/>
    </source>
</evidence>
<dbReference type="AlphaFoldDB" id="A0A819WWT8"/>
<dbReference type="EMBL" id="CAJOBP010000131">
    <property type="protein sequence ID" value="CAF4128233.1"/>
    <property type="molecule type" value="Genomic_DNA"/>
</dbReference>
<protein>
    <submittedName>
        <fullName evidence="2">Uncharacterized protein</fullName>
    </submittedName>
</protein>
<keyword evidence="4" id="KW-1185">Reference proteome</keyword>
<evidence type="ECO:0000313" key="4">
    <source>
        <dbReference type="Proteomes" id="UP000663873"/>
    </source>
</evidence>
<proteinExistence type="predicted"/>
<organism evidence="2 4">
    <name type="scientific">Rotaria socialis</name>
    <dbReference type="NCBI Taxonomy" id="392032"/>
    <lineage>
        <taxon>Eukaryota</taxon>
        <taxon>Metazoa</taxon>
        <taxon>Spiralia</taxon>
        <taxon>Gnathifera</taxon>
        <taxon>Rotifera</taxon>
        <taxon>Eurotatoria</taxon>
        <taxon>Bdelloidea</taxon>
        <taxon>Philodinida</taxon>
        <taxon>Philodinidae</taxon>
        <taxon>Rotaria</taxon>
    </lineage>
</organism>
<reference evidence="2" key="1">
    <citation type="submission" date="2021-02" db="EMBL/GenBank/DDBJ databases">
        <authorList>
            <person name="Nowell W R."/>
        </authorList>
    </citation>
    <scope>NUCLEOTIDE SEQUENCE</scope>
</reference>
<feature type="region of interest" description="Disordered" evidence="1">
    <location>
        <begin position="126"/>
        <end position="171"/>
    </location>
</feature>
<sequence length="275" mass="32074">MSYQLKKEHLTNWNAPKSDWRPANINNKPVINYDRDVYIPENSSSPPIVHGKDLSILKAPPGQGTVAPIVETQPSAMDKNYYPYWHYYKLKNPDWMMRHHQTNDGQLIPYDTVDPSQYIEEPAMANTKPKLSRHSRKSHLVTSDASKHRNKNVNDKFTNEDKRHHHQHNYSVSSAKQYVDQEFRAIDNSFKKLERTTYFEGIGNPPIISNQNSYLPSILPRENLSGSKSTDSYTKFTLSKDWRDSIKSPRIYKADPQTKLYDRYFNNVIEKKLTS</sequence>
<gene>
    <name evidence="3" type="ORF">HFQ381_LOCUS9954</name>
    <name evidence="2" type="ORF">UJA718_LOCUS2038</name>
</gene>
<dbReference type="Proteomes" id="UP000663851">
    <property type="component" value="Unassembled WGS sequence"/>
</dbReference>
<feature type="compositionally biased region" description="Basic and acidic residues" evidence="1">
    <location>
        <begin position="152"/>
        <end position="162"/>
    </location>
</feature>
<feature type="compositionally biased region" description="Basic residues" evidence="1">
    <location>
        <begin position="130"/>
        <end position="139"/>
    </location>
</feature>
<dbReference type="EMBL" id="CAJOBO010000535">
    <property type="protein sequence ID" value="CAF4242849.1"/>
    <property type="molecule type" value="Genomic_DNA"/>
</dbReference>
<name>A0A819WWT8_9BILA</name>
<comment type="caution">
    <text evidence="2">The sequence shown here is derived from an EMBL/GenBank/DDBJ whole genome shotgun (WGS) entry which is preliminary data.</text>
</comment>
<accession>A0A819WWT8</accession>
<dbReference type="Proteomes" id="UP000663873">
    <property type="component" value="Unassembled WGS sequence"/>
</dbReference>